<evidence type="ECO:0000256" key="2">
    <source>
        <dbReference type="SAM" id="Phobius"/>
    </source>
</evidence>
<keyword evidence="2" id="KW-1133">Transmembrane helix</keyword>
<proteinExistence type="predicted"/>
<dbReference type="AlphaFoldDB" id="A0A8X6GXE8"/>
<organism evidence="3 4">
    <name type="scientific">Trichonephila clavata</name>
    <name type="common">Joro spider</name>
    <name type="synonym">Nephila clavata</name>
    <dbReference type="NCBI Taxonomy" id="2740835"/>
    <lineage>
        <taxon>Eukaryota</taxon>
        <taxon>Metazoa</taxon>
        <taxon>Ecdysozoa</taxon>
        <taxon>Arthropoda</taxon>
        <taxon>Chelicerata</taxon>
        <taxon>Arachnida</taxon>
        <taxon>Araneae</taxon>
        <taxon>Araneomorphae</taxon>
        <taxon>Entelegynae</taxon>
        <taxon>Araneoidea</taxon>
        <taxon>Nephilidae</taxon>
        <taxon>Trichonephila</taxon>
    </lineage>
</organism>
<feature type="region of interest" description="Disordered" evidence="1">
    <location>
        <begin position="1"/>
        <end position="22"/>
    </location>
</feature>
<feature type="transmembrane region" description="Helical" evidence="2">
    <location>
        <begin position="34"/>
        <end position="55"/>
    </location>
</feature>
<protein>
    <submittedName>
        <fullName evidence="3">Uncharacterized protein</fullName>
    </submittedName>
</protein>
<gene>
    <name evidence="3" type="ORF">TNCT_666441</name>
</gene>
<dbReference type="EMBL" id="BMAO01007021">
    <property type="protein sequence ID" value="GFR13108.1"/>
    <property type="molecule type" value="Genomic_DNA"/>
</dbReference>
<feature type="compositionally biased region" description="Basic and acidic residues" evidence="1">
    <location>
        <begin position="10"/>
        <end position="22"/>
    </location>
</feature>
<accession>A0A8X6GXE8</accession>
<keyword evidence="2" id="KW-0472">Membrane</keyword>
<dbReference type="Proteomes" id="UP000887116">
    <property type="component" value="Unassembled WGS sequence"/>
</dbReference>
<evidence type="ECO:0000313" key="4">
    <source>
        <dbReference type="Proteomes" id="UP000887116"/>
    </source>
</evidence>
<evidence type="ECO:0000256" key="1">
    <source>
        <dbReference type="SAM" id="MobiDB-lite"/>
    </source>
</evidence>
<evidence type="ECO:0000313" key="3">
    <source>
        <dbReference type="EMBL" id="GFR13108.1"/>
    </source>
</evidence>
<reference evidence="3" key="1">
    <citation type="submission" date="2020-07" db="EMBL/GenBank/DDBJ databases">
        <title>Multicomponent nature underlies the extraordinary mechanical properties of spider dragline silk.</title>
        <authorList>
            <person name="Kono N."/>
            <person name="Nakamura H."/>
            <person name="Mori M."/>
            <person name="Yoshida Y."/>
            <person name="Ohtoshi R."/>
            <person name="Malay A.D."/>
            <person name="Moran D.A.P."/>
            <person name="Tomita M."/>
            <person name="Numata K."/>
            <person name="Arakawa K."/>
        </authorList>
    </citation>
    <scope>NUCLEOTIDE SEQUENCE</scope>
</reference>
<sequence length="74" mass="8475">MRKAHRGSHRAHDPVSDMASHDQRRLDGTLFYPLRIPFGSCASILILFSLSFQLFPLPFQHHYNSLRLEVGVKG</sequence>
<keyword evidence="4" id="KW-1185">Reference proteome</keyword>
<comment type="caution">
    <text evidence="3">The sequence shown here is derived from an EMBL/GenBank/DDBJ whole genome shotgun (WGS) entry which is preliminary data.</text>
</comment>
<name>A0A8X6GXE8_TRICU</name>
<keyword evidence="2" id="KW-0812">Transmembrane</keyword>
<dbReference type="OrthoDB" id="10308024at2759"/>